<keyword evidence="2" id="KW-1185">Reference proteome</keyword>
<dbReference type="Proteomes" id="UP000245626">
    <property type="component" value="Unassembled WGS sequence"/>
</dbReference>
<proteinExistence type="predicted"/>
<dbReference type="EMBL" id="KZ819731">
    <property type="protein sequence ID" value="PWN53315.1"/>
    <property type="molecule type" value="Genomic_DNA"/>
</dbReference>
<evidence type="ECO:0000313" key="2">
    <source>
        <dbReference type="Proteomes" id="UP000245626"/>
    </source>
</evidence>
<protein>
    <submittedName>
        <fullName evidence="1">NAD(P)-binding protein</fullName>
    </submittedName>
</protein>
<organism evidence="1 2">
    <name type="scientific">Violaceomyces palustris</name>
    <dbReference type="NCBI Taxonomy" id="1673888"/>
    <lineage>
        <taxon>Eukaryota</taxon>
        <taxon>Fungi</taxon>
        <taxon>Dikarya</taxon>
        <taxon>Basidiomycota</taxon>
        <taxon>Ustilaginomycotina</taxon>
        <taxon>Ustilaginomycetes</taxon>
        <taxon>Violaceomycetales</taxon>
        <taxon>Violaceomycetaceae</taxon>
        <taxon>Violaceomyces</taxon>
    </lineage>
</organism>
<evidence type="ECO:0000313" key="1">
    <source>
        <dbReference type="EMBL" id="PWN53315.1"/>
    </source>
</evidence>
<accession>A0ACD0P5C6</accession>
<reference evidence="1 2" key="1">
    <citation type="journal article" date="2018" name="Mol. Biol. Evol.">
        <title>Broad Genomic Sampling Reveals a Smut Pathogenic Ancestry of the Fungal Clade Ustilaginomycotina.</title>
        <authorList>
            <person name="Kijpornyongpan T."/>
            <person name="Mondo S.J."/>
            <person name="Barry K."/>
            <person name="Sandor L."/>
            <person name="Lee J."/>
            <person name="Lipzen A."/>
            <person name="Pangilinan J."/>
            <person name="LaButti K."/>
            <person name="Hainaut M."/>
            <person name="Henrissat B."/>
            <person name="Grigoriev I.V."/>
            <person name="Spatafora J.W."/>
            <person name="Aime M.C."/>
        </authorList>
    </citation>
    <scope>NUCLEOTIDE SEQUENCE [LARGE SCALE GENOMIC DNA]</scope>
    <source>
        <strain evidence="1 2">SA 807</strain>
    </source>
</reference>
<name>A0ACD0P5C6_9BASI</name>
<sequence length="281" mass="30632">MAPAHVAVIQGSGTGIGLHITRQYLSRTNLQVVALSRDAKRAKEAILANAASDKSLDPQRLHVLDIDIKNEATIQKAAETVQSRFGERSLRALWNISGILKAEKNLGQVEFQNVLDMFQINSIGHLLAFKHFVPLVPKATRATNDSEASRDADPANGLLPKDLSVLASLSARVGSIEDNGKGGWYSYRSSKASLNQIIRTLSHELNLRNIPALSIALHPGTVRTQLSKDFTGGPGSDKPLDRSKGQFEPLEAAENLIEVVSKLTKEDSGGFRDWKGEKIPW</sequence>
<gene>
    <name evidence="1" type="ORF">IE53DRAFT_310434</name>
</gene>